<dbReference type="EMBL" id="BK032602">
    <property type="protein sequence ID" value="DAF50834.1"/>
    <property type="molecule type" value="Genomic_DNA"/>
</dbReference>
<reference evidence="1" key="1">
    <citation type="journal article" date="2021" name="Proc. Natl. Acad. Sci. U.S.A.">
        <title>A Catalog of Tens of Thousands of Viruses from Human Metagenomes Reveals Hidden Associations with Chronic Diseases.</title>
        <authorList>
            <person name="Tisza M.J."/>
            <person name="Buck C.B."/>
        </authorList>
    </citation>
    <scope>NUCLEOTIDE SEQUENCE</scope>
    <source>
        <strain evidence="1">CtDhw1</strain>
    </source>
</reference>
<accession>A0A8S5SJV6</accession>
<protein>
    <submittedName>
        <fullName evidence="1">Uncharacterized protein</fullName>
    </submittedName>
</protein>
<organism evidence="1">
    <name type="scientific">Siphoviridae sp. ctDhw1</name>
    <dbReference type="NCBI Taxonomy" id="2827813"/>
    <lineage>
        <taxon>Viruses</taxon>
        <taxon>Duplodnaviria</taxon>
        <taxon>Heunggongvirae</taxon>
        <taxon>Uroviricota</taxon>
        <taxon>Caudoviricetes</taxon>
    </lineage>
</organism>
<proteinExistence type="predicted"/>
<name>A0A8S5SJV6_9CAUD</name>
<evidence type="ECO:0000313" key="1">
    <source>
        <dbReference type="EMBL" id="DAF50834.1"/>
    </source>
</evidence>
<sequence length="32" mass="3614">MIEYVAVSVSTSKAHLIFLKMARIQELLLLVP</sequence>